<protein>
    <submittedName>
        <fullName evidence="2">Uncharacterized protein</fullName>
    </submittedName>
</protein>
<comment type="caution">
    <text evidence="2">The sequence shown here is derived from an EMBL/GenBank/DDBJ whole genome shotgun (WGS) entry which is preliminary data.</text>
</comment>
<name>A0AAV7TE98_PLEWA</name>
<organism evidence="2 3">
    <name type="scientific">Pleurodeles waltl</name>
    <name type="common">Iberian ribbed newt</name>
    <dbReference type="NCBI Taxonomy" id="8319"/>
    <lineage>
        <taxon>Eukaryota</taxon>
        <taxon>Metazoa</taxon>
        <taxon>Chordata</taxon>
        <taxon>Craniata</taxon>
        <taxon>Vertebrata</taxon>
        <taxon>Euteleostomi</taxon>
        <taxon>Amphibia</taxon>
        <taxon>Batrachia</taxon>
        <taxon>Caudata</taxon>
        <taxon>Salamandroidea</taxon>
        <taxon>Salamandridae</taxon>
        <taxon>Pleurodelinae</taxon>
        <taxon>Pleurodeles</taxon>
    </lineage>
</organism>
<accession>A0AAV7TE98</accession>
<dbReference type="AlphaFoldDB" id="A0AAV7TE98"/>
<proteinExistence type="predicted"/>
<sequence>MGARHAIINGKMKETKVGRGLAAHGLGGELCSSGLPGPPDLYPAIKFGRLGQPRAYEAGQNPQDGNPGLGTVCGSSTKEDSAARRRHAKMAPGPML</sequence>
<evidence type="ECO:0000256" key="1">
    <source>
        <dbReference type="SAM" id="MobiDB-lite"/>
    </source>
</evidence>
<evidence type="ECO:0000313" key="3">
    <source>
        <dbReference type="Proteomes" id="UP001066276"/>
    </source>
</evidence>
<dbReference type="EMBL" id="JANPWB010000006">
    <property type="protein sequence ID" value="KAJ1174903.1"/>
    <property type="molecule type" value="Genomic_DNA"/>
</dbReference>
<evidence type="ECO:0000313" key="2">
    <source>
        <dbReference type="EMBL" id="KAJ1174903.1"/>
    </source>
</evidence>
<keyword evidence="3" id="KW-1185">Reference proteome</keyword>
<reference evidence="2" key="1">
    <citation type="journal article" date="2022" name="bioRxiv">
        <title>Sequencing and chromosome-scale assembly of the giantPleurodeles waltlgenome.</title>
        <authorList>
            <person name="Brown T."/>
            <person name="Elewa A."/>
            <person name="Iarovenko S."/>
            <person name="Subramanian E."/>
            <person name="Araus A.J."/>
            <person name="Petzold A."/>
            <person name="Susuki M."/>
            <person name="Suzuki K.-i.T."/>
            <person name="Hayashi T."/>
            <person name="Toyoda A."/>
            <person name="Oliveira C."/>
            <person name="Osipova E."/>
            <person name="Leigh N.D."/>
            <person name="Simon A."/>
            <person name="Yun M.H."/>
        </authorList>
    </citation>
    <scope>NUCLEOTIDE SEQUENCE</scope>
    <source>
        <strain evidence="2">20211129_DDA</strain>
        <tissue evidence="2">Liver</tissue>
    </source>
</reference>
<feature type="region of interest" description="Disordered" evidence="1">
    <location>
        <begin position="54"/>
        <end position="96"/>
    </location>
</feature>
<dbReference type="Proteomes" id="UP001066276">
    <property type="component" value="Chromosome 3_2"/>
</dbReference>
<gene>
    <name evidence="2" type="ORF">NDU88_000194</name>
</gene>